<feature type="transmembrane region" description="Helical" evidence="1">
    <location>
        <begin position="96"/>
        <end position="116"/>
    </location>
</feature>
<name>A0ABQ1JUF1_9FLAO</name>
<keyword evidence="1" id="KW-0472">Membrane</keyword>
<accession>A0ABQ1JUF1</accession>
<dbReference type="Pfam" id="PF11188">
    <property type="entry name" value="DUF2975"/>
    <property type="match status" value="1"/>
</dbReference>
<feature type="transmembrane region" description="Helical" evidence="1">
    <location>
        <begin position="54"/>
        <end position="75"/>
    </location>
</feature>
<protein>
    <recommendedName>
        <fullName evidence="4">DUF2975 domain-containing protein</fullName>
    </recommendedName>
</protein>
<keyword evidence="1" id="KW-0812">Transmembrane</keyword>
<organism evidence="2 3">
    <name type="scientific">Flavobacterium suaedae</name>
    <dbReference type="NCBI Taxonomy" id="1767027"/>
    <lineage>
        <taxon>Bacteria</taxon>
        <taxon>Pseudomonadati</taxon>
        <taxon>Bacteroidota</taxon>
        <taxon>Flavobacteriia</taxon>
        <taxon>Flavobacteriales</taxon>
        <taxon>Flavobacteriaceae</taxon>
        <taxon>Flavobacterium</taxon>
    </lineage>
</organism>
<keyword evidence="3" id="KW-1185">Reference proteome</keyword>
<evidence type="ECO:0008006" key="4">
    <source>
        <dbReference type="Google" id="ProtNLM"/>
    </source>
</evidence>
<feature type="transmembrane region" description="Helical" evidence="1">
    <location>
        <begin position="12"/>
        <end position="34"/>
    </location>
</feature>
<dbReference type="InterPro" id="IPR021354">
    <property type="entry name" value="DUF2975"/>
</dbReference>
<evidence type="ECO:0000313" key="3">
    <source>
        <dbReference type="Proteomes" id="UP000615760"/>
    </source>
</evidence>
<dbReference type="EMBL" id="BMJE01000004">
    <property type="protein sequence ID" value="GGB78404.1"/>
    <property type="molecule type" value="Genomic_DNA"/>
</dbReference>
<feature type="transmembrane region" description="Helical" evidence="1">
    <location>
        <begin position="136"/>
        <end position="155"/>
    </location>
</feature>
<gene>
    <name evidence="2" type="ORF">GCM10007424_18160</name>
</gene>
<reference evidence="3" key="1">
    <citation type="journal article" date="2019" name="Int. J. Syst. Evol. Microbiol.">
        <title>The Global Catalogue of Microorganisms (GCM) 10K type strain sequencing project: providing services to taxonomists for standard genome sequencing and annotation.</title>
        <authorList>
            <consortium name="The Broad Institute Genomics Platform"/>
            <consortium name="The Broad Institute Genome Sequencing Center for Infectious Disease"/>
            <person name="Wu L."/>
            <person name="Ma J."/>
        </authorList>
    </citation>
    <scope>NUCLEOTIDE SEQUENCE [LARGE SCALE GENOMIC DNA]</scope>
    <source>
        <strain evidence="3">CGMCC 1.15461</strain>
    </source>
</reference>
<evidence type="ECO:0000313" key="2">
    <source>
        <dbReference type="EMBL" id="GGB78404.1"/>
    </source>
</evidence>
<keyword evidence="1" id="KW-1133">Transmembrane helix</keyword>
<comment type="caution">
    <text evidence="2">The sequence shown here is derived from an EMBL/GenBank/DDBJ whole genome shotgun (WGS) entry which is preliminary data.</text>
</comment>
<sequence length="166" mass="18853">MRRLSTLKTIVDILFVFAMIAVIFGLPLILMLIIIPEQVPITFSEGRSPSGIDFIGFLFFIYVGYLFFVYALYLFRKTLELFRKRIFFDNRVIKNLDQTGKAILIGVVIMIIPAILLRLTESPIELEVNIGLNDTLITAGLGLFFIVLSDVFAMAKKHKEDSDLTV</sequence>
<proteinExistence type="predicted"/>
<dbReference type="RefSeq" id="WP_188620962.1">
    <property type="nucleotide sequence ID" value="NZ_BMJE01000004.1"/>
</dbReference>
<evidence type="ECO:0000256" key="1">
    <source>
        <dbReference type="SAM" id="Phobius"/>
    </source>
</evidence>
<dbReference type="Proteomes" id="UP000615760">
    <property type="component" value="Unassembled WGS sequence"/>
</dbReference>